<dbReference type="Proteomes" id="UP000663855">
    <property type="component" value="Unassembled WGS sequence"/>
</dbReference>
<evidence type="ECO:0000313" key="5">
    <source>
        <dbReference type="EMBL" id="CAF2095869.1"/>
    </source>
</evidence>
<dbReference type="EMBL" id="CAJOBI010159501">
    <property type="protein sequence ID" value="CAF4845302.1"/>
    <property type="molecule type" value="Genomic_DNA"/>
</dbReference>
<dbReference type="EMBL" id="CAJOBH010001611">
    <property type="protein sequence ID" value="CAF3864261.1"/>
    <property type="molecule type" value="Genomic_DNA"/>
</dbReference>
<evidence type="ECO:0000313" key="8">
    <source>
        <dbReference type="EMBL" id="CAF3874846.1"/>
    </source>
</evidence>
<dbReference type="Proteomes" id="UP000663834">
    <property type="component" value="Unassembled WGS sequence"/>
</dbReference>
<sequence>MASIFITLLTLLLLENFTTSLYIIQTNEDEHGFQSANYGSMTEQRAFQLLSLSLTGRSNSDAFLEQLYVPPGERPIKFFWSGFGISGSAEVAAEIASYHNGVTLEMILEWPENAAVKQQMCTWPAWGDVSPTAEACKEQWRRLSEVYAEKTRGPAIPILGEQVAPTSVWLTHEKNALHKSQQKGNYVYGFQKPMDLYEVYCIKMAKQKTSYPELKARICTKQTA</sequence>
<dbReference type="OrthoDB" id="10015453at2759"/>
<dbReference type="EMBL" id="CAJOBG010000820">
    <property type="protein sequence ID" value="CAF3862010.1"/>
    <property type="molecule type" value="Genomic_DNA"/>
</dbReference>
<dbReference type="Proteomes" id="UP000663824">
    <property type="component" value="Unassembled WGS sequence"/>
</dbReference>
<keyword evidence="11" id="KW-1185">Reference proteome</keyword>
<evidence type="ECO:0000313" key="7">
    <source>
        <dbReference type="EMBL" id="CAF3864261.1"/>
    </source>
</evidence>
<keyword evidence="1" id="KW-0732">Signal</keyword>
<reference evidence="2" key="1">
    <citation type="submission" date="2021-02" db="EMBL/GenBank/DDBJ databases">
        <authorList>
            <person name="Nowell W R."/>
        </authorList>
    </citation>
    <scope>NUCLEOTIDE SEQUENCE</scope>
</reference>
<feature type="signal peptide" evidence="1">
    <location>
        <begin position="1"/>
        <end position="20"/>
    </location>
</feature>
<dbReference type="EMBL" id="CAJNRF010007931">
    <property type="protein sequence ID" value="CAF2095869.1"/>
    <property type="molecule type" value="Genomic_DNA"/>
</dbReference>
<dbReference type="Proteomes" id="UP000663866">
    <property type="component" value="Unassembled WGS sequence"/>
</dbReference>
<dbReference type="EMBL" id="CAJOBJ010001352">
    <property type="protein sequence ID" value="CAF3874846.1"/>
    <property type="molecule type" value="Genomic_DNA"/>
</dbReference>
<dbReference type="AlphaFoldDB" id="A0A814TDD2"/>
<dbReference type="EMBL" id="CAJNOW010022123">
    <property type="protein sequence ID" value="CAF1686642.1"/>
    <property type="molecule type" value="Genomic_DNA"/>
</dbReference>
<organism evidence="2 10">
    <name type="scientific">Rotaria magnacalcarata</name>
    <dbReference type="NCBI Taxonomy" id="392030"/>
    <lineage>
        <taxon>Eukaryota</taxon>
        <taxon>Metazoa</taxon>
        <taxon>Spiralia</taxon>
        <taxon>Gnathifera</taxon>
        <taxon>Rotifera</taxon>
        <taxon>Eurotatoria</taxon>
        <taxon>Bdelloidea</taxon>
        <taxon>Philodinida</taxon>
        <taxon>Philodinidae</taxon>
        <taxon>Rotaria</taxon>
    </lineage>
</organism>
<comment type="caution">
    <text evidence="2">The sequence shown here is derived from an EMBL/GenBank/DDBJ whole genome shotgun (WGS) entry which is preliminary data.</text>
</comment>
<evidence type="ECO:0000313" key="10">
    <source>
        <dbReference type="Proteomes" id="UP000663855"/>
    </source>
</evidence>
<proteinExistence type="predicted"/>
<dbReference type="EMBL" id="CAJNOV010004032">
    <property type="protein sequence ID" value="CAF1160580.1"/>
    <property type="molecule type" value="Genomic_DNA"/>
</dbReference>
<accession>A0A814TDD2</accession>
<evidence type="ECO:0000313" key="9">
    <source>
        <dbReference type="EMBL" id="CAF4845302.1"/>
    </source>
</evidence>
<evidence type="ECO:0000313" key="4">
    <source>
        <dbReference type="EMBL" id="CAF2041690.1"/>
    </source>
</evidence>
<gene>
    <name evidence="7" type="ORF">BYL167_LOCUS6559</name>
    <name evidence="2" type="ORF">CJN711_LOCUS9995</name>
    <name evidence="8" type="ORF">GIL414_LOCUS5227</name>
    <name evidence="3" type="ORF">KQP761_LOCUS38866</name>
    <name evidence="4" type="ORF">MBJ925_LOCUS11484</name>
    <name evidence="6" type="ORF">OVN521_LOCUS7436</name>
    <name evidence="9" type="ORF">SMN809_LOCUS49132</name>
    <name evidence="5" type="ORF">WKI299_LOCUS19141</name>
</gene>
<evidence type="ECO:0000313" key="3">
    <source>
        <dbReference type="EMBL" id="CAF1686642.1"/>
    </source>
</evidence>
<evidence type="ECO:0000313" key="2">
    <source>
        <dbReference type="EMBL" id="CAF1160580.1"/>
    </source>
</evidence>
<feature type="chain" id="PRO_5036410841" evidence="1">
    <location>
        <begin position="21"/>
        <end position="224"/>
    </location>
</feature>
<protein>
    <submittedName>
        <fullName evidence="2">Uncharacterized protein</fullName>
    </submittedName>
</protein>
<dbReference type="EMBL" id="CAJNRE010005082">
    <property type="protein sequence ID" value="CAF2041690.1"/>
    <property type="molecule type" value="Genomic_DNA"/>
</dbReference>
<evidence type="ECO:0000256" key="1">
    <source>
        <dbReference type="SAM" id="SignalP"/>
    </source>
</evidence>
<dbReference type="Proteomes" id="UP000681720">
    <property type="component" value="Unassembled WGS sequence"/>
</dbReference>
<evidence type="ECO:0000313" key="6">
    <source>
        <dbReference type="EMBL" id="CAF3862010.1"/>
    </source>
</evidence>
<name>A0A814TDD2_9BILA</name>
<dbReference type="Proteomes" id="UP000681967">
    <property type="component" value="Unassembled WGS sequence"/>
</dbReference>
<dbReference type="Proteomes" id="UP000676336">
    <property type="component" value="Unassembled WGS sequence"/>
</dbReference>
<evidence type="ECO:0000313" key="11">
    <source>
        <dbReference type="Proteomes" id="UP000663866"/>
    </source>
</evidence>
<dbReference type="Proteomes" id="UP000663856">
    <property type="component" value="Unassembled WGS sequence"/>
</dbReference>